<evidence type="ECO:0000313" key="9">
    <source>
        <dbReference type="EMBL" id="CUS24792.1"/>
    </source>
</evidence>
<feature type="compositionally biased region" description="Polar residues" evidence="6">
    <location>
        <begin position="503"/>
        <end position="531"/>
    </location>
</feature>
<evidence type="ECO:0000256" key="3">
    <source>
        <dbReference type="ARBA" id="ARBA00022989"/>
    </source>
</evidence>
<dbReference type="PANTHER" id="PTHR28304:SF2">
    <property type="entry name" value="PEROXISOMAL MEMBRANE PROTEIN PEX29"/>
    <property type="match status" value="1"/>
</dbReference>
<name>A0A0P1KXM2_9SACH</name>
<keyword evidence="5" id="KW-0576">Peroxisome</keyword>
<feature type="transmembrane region" description="Helical" evidence="7">
    <location>
        <begin position="147"/>
        <end position="168"/>
    </location>
</feature>
<dbReference type="InterPro" id="IPR010482">
    <property type="entry name" value="TECPR1-like_DysF"/>
</dbReference>
<accession>A0A0P1KXM2</accession>
<feature type="transmembrane region" description="Helical" evidence="7">
    <location>
        <begin position="244"/>
        <end position="262"/>
    </location>
</feature>
<feature type="region of interest" description="Disordered" evidence="6">
    <location>
        <begin position="500"/>
        <end position="542"/>
    </location>
</feature>
<dbReference type="Pfam" id="PF06398">
    <property type="entry name" value="Pex24p"/>
    <property type="match status" value="1"/>
</dbReference>
<evidence type="ECO:0000256" key="2">
    <source>
        <dbReference type="ARBA" id="ARBA00022692"/>
    </source>
</evidence>
<feature type="region of interest" description="Disordered" evidence="6">
    <location>
        <begin position="1"/>
        <end position="50"/>
    </location>
</feature>
<dbReference type="OrthoDB" id="74314at2759"/>
<evidence type="ECO:0000256" key="1">
    <source>
        <dbReference type="ARBA" id="ARBA00004585"/>
    </source>
</evidence>
<evidence type="ECO:0000259" key="8">
    <source>
        <dbReference type="Pfam" id="PF06398"/>
    </source>
</evidence>
<sequence length="542" mass="60196">MDSVAGFFWDDAATRRRRSSHNDSADGGKPSISNERKSSVGSAQGQGGVGSVSQNYLADKLVEKLIYMALPPSSELAKKTIEHRVEASRNRPGLSVPIMSRNFVQLNSRLGPPFQVIDEVIKIFNWSNTAYTLSVLSLFTYTVMKPLPTLTSIPIFYLLFGIMVPQYLKIHKPDSSLVFASNPVPAAGPPLVKAEVPKPVPEFSKEFILNLTDLQNHMLLYVGAFDFVNSVLARFAFFTDETTSSAAFLALLVLAWFNALFMDALSQFIPLKSLLIISGWALALALHPSNRDRFLSKIYSEETRLRALMISSKVEKRINEYFHYREPRELRQASIFEVQKLDTNNKTWGLVGYSTDHYALFSDYRISEKGLEDASQTLEDVKAPLEWEWTKASKWVQDLDPVSWVASEFVDYVDIDVEAKWVYDACLDGSRGDYRRRRWIRQCTRIAEQISVPENAPGDIADDGQQKSQLNAYASSFSSETVGSSAGTVQSQKDQLLAASGIPKSNSVGSITSVGSKTTVSESGRTSSSKAAKSLTDLLNLA</sequence>
<dbReference type="GO" id="GO:0007031">
    <property type="term" value="P:peroxisome organization"/>
    <property type="evidence" value="ECO:0007669"/>
    <property type="project" value="TreeGrafter"/>
</dbReference>
<organism evidence="9 10">
    <name type="scientific">Lachancea quebecensis</name>
    <dbReference type="NCBI Taxonomy" id="1654605"/>
    <lineage>
        <taxon>Eukaryota</taxon>
        <taxon>Fungi</taxon>
        <taxon>Dikarya</taxon>
        <taxon>Ascomycota</taxon>
        <taxon>Saccharomycotina</taxon>
        <taxon>Saccharomycetes</taxon>
        <taxon>Saccharomycetales</taxon>
        <taxon>Saccharomycetaceae</taxon>
        <taxon>Lachancea</taxon>
    </lineage>
</organism>
<dbReference type="InterPro" id="IPR052816">
    <property type="entry name" value="Peroxisomal_Membrane_PEX28-32"/>
</dbReference>
<dbReference type="Proteomes" id="UP000236544">
    <property type="component" value="Unassembled WGS sequence"/>
</dbReference>
<dbReference type="EMBL" id="LN890533">
    <property type="protein sequence ID" value="CUS24792.1"/>
    <property type="molecule type" value="Genomic_DNA"/>
</dbReference>
<evidence type="ECO:0000256" key="6">
    <source>
        <dbReference type="SAM" id="MobiDB-lite"/>
    </source>
</evidence>
<keyword evidence="4 7" id="KW-0472">Membrane</keyword>
<evidence type="ECO:0000256" key="5">
    <source>
        <dbReference type="ARBA" id="ARBA00023140"/>
    </source>
</evidence>
<protein>
    <submittedName>
        <fullName evidence="9">LAQU0S19e01728g1_1</fullName>
    </submittedName>
</protein>
<reference evidence="10" key="1">
    <citation type="submission" date="2015-10" db="EMBL/GenBank/DDBJ databases">
        <authorList>
            <person name="Devillers H."/>
        </authorList>
    </citation>
    <scope>NUCLEOTIDE SEQUENCE [LARGE SCALE GENOMIC DNA]</scope>
</reference>
<feature type="domain" description="TECPR1-like DysF" evidence="8">
    <location>
        <begin position="92"/>
        <end position="441"/>
    </location>
</feature>
<keyword evidence="2 7" id="KW-0812">Transmembrane</keyword>
<dbReference type="GO" id="GO:0005778">
    <property type="term" value="C:peroxisomal membrane"/>
    <property type="evidence" value="ECO:0007669"/>
    <property type="project" value="UniProtKB-SubCell"/>
</dbReference>
<gene>
    <name evidence="9" type="ORF">LAQU0_S19e01728g</name>
</gene>
<evidence type="ECO:0000256" key="4">
    <source>
        <dbReference type="ARBA" id="ARBA00023136"/>
    </source>
</evidence>
<keyword evidence="10" id="KW-1185">Reference proteome</keyword>
<proteinExistence type="predicted"/>
<dbReference type="PANTHER" id="PTHR28304">
    <property type="entry name" value="PEROXISOMAL MEMBRANE PROTEIN PEX29"/>
    <property type="match status" value="1"/>
</dbReference>
<evidence type="ECO:0000313" key="10">
    <source>
        <dbReference type="Proteomes" id="UP000236544"/>
    </source>
</evidence>
<comment type="subcellular location">
    <subcellularLocation>
        <location evidence="1">Peroxisome membrane</location>
        <topology evidence="1">Multi-pass membrane protein</topology>
    </subcellularLocation>
</comment>
<feature type="transmembrane region" description="Helical" evidence="7">
    <location>
        <begin position="218"/>
        <end position="237"/>
    </location>
</feature>
<keyword evidence="3 7" id="KW-1133">Transmembrane helix</keyword>
<dbReference type="AlphaFoldDB" id="A0A0P1KXM2"/>
<evidence type="ECO:0000256" key="7">
    <source>
        <dbReference type="SAM" id="Phobius"/>
    </source>
</evidence>